<dbReference type="Proteomes" id="UP000515152">
    <property type="component" value="Chromosome 9"/>
</dbReference>
<name>A0A6P3WCP6_CLUHA</name>
<dbReference type="PANTHER" id="PTHR46609">
    <property type="entry name" value="EXONUCLEASE, PHAGE-TYPE/RECB, C-TERMINAL DOMAIN-CONTAINING PROTEIN"/>
    <property type="match status" value="1"/>
</dbReference>
<dbReference type="GO" id="GO:0006281">
    <property type="term" value="P:DNA repair"/>
    <property type="evidence" value="ECO:0007669"/>
    <property type="project" value="UniProtKB-ARBA"/>
</dbReference>
<gene>
    <name evidence="4" type="primary">LOC105911042</name>
</gene>
<evidence type="ECO:0000313" key="4">
    <source>
        <dbReference type="RefSeq" id="XP_012695271.1"/>
    </source>
</evidence>
<dbReference type="GeneID" id="105911042"/>
<keyword evidence="3" id="KW-1185">Reference proteome</keyword>
<feature type="compositionally biased region" description="Basic and acidic residues" evidence="1">
    <location>
        <begin position="108"/>
        <end position="117"/>
    </location>
</feature>
<sequence>MSSTGTEDNGPAISSAPPQSLKVKVNDKTVRMSSKSSGSGDLSQRPKSAPGRTYAPRGGQTTLKDPNRKVTSPAGKSAPKTQFSPTTGQRSTASWAAQPLSKSTQHSGDAEASRPKSEAVPLGIGVKVDRATVQSVEIQTRGQSKNPKWFSWRQNRITASTAHRVSHSRFVSGQSKTPPESYMTAILGEGSNIKTRAMAWGIEHEAQAALIYQRLKSKTLGRPVKVQECGLFIDPQRAWLAASPDGIVEDKKTGERLLCLEVKCPYKHRENTVREACLQDSAFCLELGDEGQTYRLKTKHSYYTQVQCQMAVTGIHKADLVVFTLRETAVVPLTFDPKFWDDTLAKLEKFYREGVLPRLREKGNIIPSALPEE</sequence>
<feature type="domain" description="YqaJ viral recombinase" evidence="2">
    <location>
        <begin position="148"/>
        <end position="315"/>
    </location>
</feature>
<organism evidence="3 4">
    <name type="scientific">Clupea harengus</name>
    <name type="common">Atlantic herring</name>
    <dbReference type="NCBI Taxonomy" id="7950"/>
    <lineage>
        <taxon>Eukaryota</taxon>
        <taxon>Metazoa</taxon>
        <taxon>Chordata</taxon>
        <taxon>Craniata</taxon>
        <taxon>Vertebrata</taxon>
        <taxon>Euteleostomi</taxon>
        <taxon>Actinopterygii</taxon>
        <taxon>Neopterygii</taxon>
        <taxon>Teleostei</taxon>
        <taxon>Clupei</taxon>
        <taxon>Clupeiformes</taxon>
        <taxon>Clupeoidei</taxon>
        <taxon>Clupeidae</taxon>
        <taxon>Clupea</taxon>
    </lineage>
</organism>
<dbReference type="InterPro" id="IPR011335">
    <property type="entry name" value="Restrct_endonuc-II-like"/>
</dbReference>
<feature type="compositionally biased region" description="Low complexity" evidence="1">
    <location>
        <begin position="33"/>
        <end position="43"/>
    </location>
</feature>
<evidence type="ECO:0000256" key="1">
    <source>
        <dbReference type="SAM" id="MobiDB-lite"/>
    </source>
</evidence>
<dbReference type="PANTHER" id="PTHR46609:SF8">
    <property type="entry name" value="YQAJ VIRAL RECOMBINASE DOMAIN-CONTAINING PROTEIN"/>
    <property type="match status" value="1"/>
</dbReference>
<evidence type="ECO:0000259" key="2">
    <source>
        <dbReference type="Pfam" id="PF09588"/>
    </source>
</evidence>
<dbReference type="Pfam" id="PF09588">
    <property type="entry name" value="YqaJ"/>
    <property type="match status" value="1"/>
</dbReference>
<reference evidence="4" key="1">
    <citation type="submission" date="2025-08" db="UniProtKB">
        <authorList>
            <consortium name="RefSeq"/>
        </authorList>
    </citation>
    <scope>IDENTIFICATION</scope>
</reference>
<dbReference type="OrthoDB" id="6155932at2759"/>
<evidence type="ECO:0000313" key="3">
    <source>
        <dbReference type="Proteomes" id="UP000515152"/>
    </source>
</evidence>
<dbReference type="KEGG" id="char:105911042"/>
<dbReference type="Gene3D" id="3.90.320.10">
    <property type="match status" value="1"/>
</dbReference>
<feature type="compositionally biased region" description="Polar residues" evidence="1">
    <location>
        <begin position="79"/>
        <end position="107"/>
    </location>
</feature>
<accession>A0A6P3WCP6</accession>
<dbReference type="InterPro" id="IPR019080">
    <property type="entry name" value="YqaJ_viral_recombinase"/>
</dbReference>
<dbReference type="RefSeq" id="XP_012695271.1">
    <property type="nucleotide sequence ID" value="XM_012839817.2"/>
</dbReference>
<dbReference type="CDD" id="cd22343">
    <property type="entry name" value="PDDEXK_lambda_exonuclease-like"/>
    <property type="match status" value="1"/>
</dbReference>
<dbReference type="InterPro" id="IPR051703">
    <property type="entry name" value="NF-kappa-B_Signaling_Reg"/>
</dbReference>
<dbReference type="AlphaFoldDB" id="A0A6P3WCP6"/>
<dbReference type="SUPFAM" id="SSF52980">
    <property type="entry name" value="Restriction endonuclease-like"/>
    <property type="match status" value="1"/>
</dbReference>
<feature type="region of interest" description="Disordered" evidence="1">
    <location>
        <begin position="1"/>
        <end position="123"/>
    </location>
</feature>
<dbReference type="InterPro" id="IPR011604">
    <property type="entry name" value="PDDEXK-like_dom_sf"/>
</dbReference>
<proteinExistence type="predicted"/>
<protein>
    <submittedName>
        <fullName evidence="4">Uncharacterized protein LOC105911042</fullName>
    </submittedName>
</protein>